<name>A0A6L2LD08_TANCI</name>
<feature type="region of interest" description="Disordered" evidence="1">
    <location>
        <begin position="128"/>
        <end position="152"/>
    </location>
</feature>
<dbReference type="EMBL" id="BKCJ010004207">
    <property type="protein sequence ID" value="GEU59646.1"/>
    <property type="molecule type" value="Genomic_DNA"/>
</dbReference>
<feature type="region of interest" description="Disordered" evidence="1">
    <location>
        <begin position="366"/>
        <end position="388"/>
    </location>
</feature>
<sequence>MFSITAQQAKLDLELVPNEKILEIGKTKDSILKRSKENPHFKSFKMDKRKRFKLNLEIFRDIFKIFPCVQGQDFDALLTDEEIMSFLRELRHTREINSLNDVVVDHMHQPWRTFAAFINKSLSGKTTVSTETPTIKSKRVKRPAKKSTQTSARGVVIRETPEMPLTKKKEKVMLLESMRDFHKTHPSGSGTVTKTAPSVAKIKPSVTSKGIDVQHGVLDVSEEESSEKKDNDDDKTQSDNKYDSDSEHETDESKLGSEYDHDESEENEEEEDETKITDKTKGDEDEEMDYTTSQPYDDVDIRLNGPVDTDEGFVQEEDAEIVSPLDVLVHHEVPSQQTPTLHTIPVSVITDSLPIFSTIIPQSLPFFTPPSQQSTSTPPPTTEATNPLSTLSDFASVFQFNNRVTTLEKEVVELKKDDPLKTRMTTLIDKNPDARLGATIDEFMNFLLASITTRITEQVKNQLPQILPKEVSNFAPLLEEPEFEVADLDMPQDQEENPGKNQSWLMTLASSAENPSKTFDKLISTPKDFSAFIMNHLNINNLTQETLLGPAFRLLKGTRSNYAELEYDFKECYKALLEKLDWENLKGSDYQFDLTKPLPLVKTRNRQKVPVDYFFNNDLKYLQGEISTMTYTTSLTKIKATQYDLSGIEDMVPNIWSPVKVIYDKQALWGISYWREQRKTFYVYARGLQSKHDVLFLRVGSTTLDNKVIVTLNKFKATMRETLFESANSSARATQQLSSGNSFALTVEKYTSSGITITSSGNALEYFIALTMGKCTSRGIAITRIGNVLEHFIPNNPPLNLMLHLQSNSKPVSLLSKPSFSFLTYSSSFIRANSSAGTTQQLSSVNSFALTVVEVIRKHGYGYLQEIIVIRSDNDLYRFKDGDFLRLRIIDIEDMLLLVVQNQLKNLSGDDVSDFAIALRMFTRSLVIQKRVKDL</sequence>
<protein>
    <submittedName>
        <fullName evidence="2">Uncharacterized protein</fullName>
    </submittedName>
</protein>
<feature type="compositionally biased region" description="Low complexity" evidence="1">
    <location>
        <begin position="366"/>
        <end position="376"/>
    </location>
</feature>
<feature type="region of interest" description="Disordered" evidence="1">
    <location>
        <begin position="206"/>
        <end position="302"/>
    </location>
</feature>
<accession>A0A6L2LD08</accession>
<feature type="compositionally biased region" description="Basic residues" evidence="1">
    <location>
        <begin position="136"/>
        <end position="145"/>
    </location>
</feature>
<gene>
    <name evidence="2" type="ORF">Tci_031624</name>
</gene>
<evidence type="ECO:0000313" key="2">
    <source>
        <dbReference type="EMBL" id="GEU59646.1"/>
    </source>
</evidence>
<dbReference type="AlphaFoldDB" id="A0A6L2LD08"/>
<feature type="compositionally biased region" description="Basic and acidic residues" evidence="1">
    <location>
        <begin position="226"/>
        <end position="259"/>
    </location>
</feature>
<reference evidence="2" key="1">
    <citation type="journal article" date="2019" name="Sci. Rep.">
        <title>Draft genome of Tanacetum cinerariifolium, the natural source of mosquito coil.</title>
        <authorList>
            <person name="Yamashiro T."/>
            <person name="Shiraishi A."/>
            <person name="Satake H."/>
            <person name="Nakayama K."/>
        </authorList>
    </citation>
    <scope>NUCLEOTIDE SEQUENCE</scope>
</reference>
<feature type="compositionally biased region" description="Acidic residues" evidence="1">
    <location>
        <begin position="260"/>
        <end position="273"/>
    </location>
</feature>
<organism evidence="2">
    <name type="scientific">Tanacetum cinerariifolium</name>
    <name type="common">Dalmatian daisy</name>
    <name type="synonym">Chrysanthemum cinerariifolium</name>
    <dbReference type="NCBI Taxonomy" id="118510"/>
    <lineage>
        <taxon>Eukaryota</taxon>
        <taxon>Viridiplantae</taxon>
        <taxon>Streptophyta</taxon>
        <taxon>Embryophyta</taxon>
        <taxon>Tracheophyta</taxon>
        <taxon>Spermatophyta</taxon>
        <taxon>Magnoliopsida</taxon>
        <taxon>eudicotyledons</taxon>
        <taxon>Gunneridae</taxon>
        <taxon>Pentapetalae</taxon>
        <taxon>asterids</taxon>
        <taxon>campanulids</taxon>
        <taxon>Asterales</taxon>
        <taxon>Asteraceae</taxon>
        <taxon>Asteroideae</taxon>
        <taxon>Anthemideae</taxon>
        <taxon>Anthemidinae</taxon>
        <taxon>Tanacetum</taxon>
    </lineage>
</organism>
<evidence type="ECO:0000256" key="1">
    <source>
        <dbReference type="SAM" id="MobiDB-lite"/>
    </source>
</evidence>
<proteinExistence type="predicted"/>
<comment type="caution">
    <text evidence="2">The sequence shown here is derived from an EMBL/GenBank/DDBJ whole genome shotgun (WGS) entry which is preliminary data.</text>
</comment>